<keyword evidence="1" id="KW-0812">Transmembrane</keyword>
<reference evidence="3" key="1">
    <citation type="journal article" date="2020" name="Stud. Mycol.">
        <title>101 Dothideomycetes genomes: a test case for predicting lifestyles and emergence of pathogens.</title>
        <authorList>
            <person name="Haridas S."/>
            <person name="Albert R."/>
            <person name="Binder M."/>
            <person name="Bloem J."/>
            <person name="Labutti K."/>
            <person name="Salamov A."/>
            <person name="Andreopoulos B."/>
            <person name="Baker S."/>
            <person name="Barry K."/>
            <person name="Bills G."/>
            <person name="Bluhm B."/>
            <person name="Cannon C."/>
            <person name="Castanera R."/>
            <person name="Culley D."/>
            <person name="Daum C."/>
            <person name="Ezra D."/>
            <person name="Gonzalez J."/>
            <person name="Henrissat B."/>
            <person name="Kuo A."/>
            <person name="Liang C."/>
            <person name="Lipzen A."/>
            <person name="Lutzoni F."/>
            <person name="Magnuson J."/>
            <person name="Mondo S."/>
            <person name="Nolan M."/>
            <person name="Ohm R."/>
            <person name="Pangilinan J."/>
            <person name="Park H.-J."/>
            <person name="Ramirez L."/>
            <person name="Alfaro M."/>
            <person name="Sun H."/>
            <person name="Tritt A."/>
            <person name="Yoshinaga Y."/>
            <person name="Zwiers L.-H."/>
            <person name="Turgeon B."/>
            <person name="Goodwin S."/>
            <person name="Spatafora J."/>
            <person name="Crous P."/>
            <person name="Grigoriev I."/>
        </authorList>
    </citation>
    <scope>NUCLEOTIDE SEQUENCE</scope>
    <source>
        <strain evidence="3">CBS 122367</strain>
    </source>
</reference>
<dbReference type="Pfam" id="PF24803">
    <property type="entry name" value="DUF7704"/>
    <property type="match status" value="1"/>
</dbReference>
<protein>
    <recommendedName>
        <fullName evidence="2">DUF7704 domain-containing protein</fullName>
    </recommendedName>
</protein>
<dbReference type="PANTHER" id="PTHR37019:SF1">
    <property type="entry name" value="EXPERA DOMAIN-CONTAINING PROTEIN"/>
    <property type="match status" value="1"/>
</dbReference>
<name>A0A6G1J456_9PLEO</name>
<accession>A0A6G1J456</accession>
<sequence length="168" mass="18764">MPTQSPPPLPYIPLAYRLLLFYIEPFFALNGSYLLLFKPAVFLHTFSANLAYAPSNQIIYDQLGAVYMLFAFNQAVVLRIAQDIRVWKAILVGILICDAVHFWAGMKLMVDDGNTSPLGWRPEDWVAVLALVIPGGMRIAFLCDVGIRYGEGEHKGAYKKGSNGRRKA</sequence>
<evidence type="ECO:0000256" key="1">
    <source>
        <dbReference type="SAM" id="Phobius"/>
    </source>
</evidence>
<dbReference type="PANTHER" id="PTHR37019">
    <property type="entry name" value="CHROMOSOME 1, WHOLE GENOME SHOTGUN SEQUENCE"/>
    <property type="match status" value="1"/>
</dbReference>
<feature type="transmembrane region" description="Helical" evidence="1">
    <location>
        <begin position="125"/>
        <end position="147"/>
    </location>
</feature>
<feature type="transmembrane region" description="Helical" evidence="1">
    <location>
        <begin position="86"/>
        <end position="105"/>
    </location>
</feature>
<feature type="domain" description="DUF7704" evidence="2">
    <location>
        <begin position="12"/>
        <end position="145"/>
    </location>
</feature>
<dbReference type="Proteomes" id="UP000799291">
    <property type="component" value="Unassembled WGS sequence"/>
</dbReference>
<evidence type="ECO:0000313" key="3">
    <source>
        <dbReference type="EMBL" id="KAF2684919.1"/>
    </source>
</evidence>
<dbReference type="InterPro" id="IPR056121">
    <property type="entry name" value="DUF7704"/>
</dbReference>
<dbReference type="AlphaFoldDB" id="A0A6G1J456"/>
<organism evidence="3 4">
    <name type="scientific">Lentithecium fluviatile CBS 122367</name>
    <dbReference type="NCBI Taxonomy" id="1168545"/>
    <lineage>
        <taxon>Eukaryota</taxon>
        <taxon>Fungi</taxon>
        <taxon>Dikarya</taxon>
        <taxon>Ascomycota</taxon>
        <taxon>Pezizomycotina</taxon>
        <taxon>Dothideomycetes</taxon>
        <taxon>Pleosporomycetidae</taxon>
        <taxon>Pleosporales</taxon>
        <taxon>Massarineae</taxon>
        <taxon>Lentitheciaceae</taxon>
        <taxon>Lentithecium</taxon>
    </lineage>
</organism>
<keyword evidence="1" id="KW-0472">Membrane</keyword>
<proteinExistence type="predicted"/>
<keyword evidence="1" id="KW-1133">Transmembrane helix</keyword>
<evidence type="ECO:0000313" key="4">
    <source>
        <dbReference type="Proteomes" id="UP000799291"/>
    </source>
</evidence>
<feature type="transmembrane region" description="Helical" evidence="1">
    <location>
        <begin position="14"/>
        <end position="36"/>
    </location>
</feature>
<dbReference type="OrthoDB" id="5313995at2759"/>
<keyword evidence="4" id="KW-1185">Reference proteome</keyword>
<gene>
    <name evidence="3" type="ORF">K458DRAFT_388617</name>
</gene>
<dbReference type="EMBL" id="MU005580">
    <property type="protein sequence ID" value="KAF2684919.1"/>
    <property type="molecule type" value="Genomic_DNA"/>
</dbReference>
<evidence type="ECO:0000259" key="2">
    <source>
        <dbReference type="Pfam" id="PF24803"/>
    </source>
</evidence>